<dbReference type="InParanoid" id="I7M0X8"/>
<protein>
    <submittedName>
        <fullName evidence="2">Uncharacterized protein</fullName>
    </submittedName>
</protein>
<organism evidence="2 3">
    <name type="scientific">Tetrahymena thermophila (strain SB210)</name>
    <dbReference type="NCBI Taxonomy" id="312017"/>
    <lineage>
        <taxon>Eukaryota</taxon>
        <taxon>Sar</taxon>
        <taxon>Alveolata</taxon>
        <taxon>Ciliophora</taxon>
        <taxon>Intramacronucleata</taxon>
        <taxon>Oligohymenophorea</taxon>
        <taxon>Hymenostomatida</taxon>
        <taxon>Tetrahymenina</taxon>
        <taxon>Tetrahymenidae</taxon>
        <taxon>Tetrahymena</taxon>
    </lineage>
</organism>
<gene>
    <name evidence="2" type="ORF">TTHERM_00295200</name>
</gene>
<name>I7M0X8_TETTS</name>
<evidence type="ECO:0000256" key="1">
    <source>
        <dbReference type="SAM" id="MobiDB-lite"/>
    </source>
</evidence>
<accession>I7M0X8</accession>
<sequence length="443" mass="52056">MDTLQPSKNSSQSIQCKEDQQSNSSKQLIIEDQSYTKRQKIIRAVLDSFLRGCLLGNLIDIYRQKESELQDEVFKQIIAGDLKQVLKQFGSQQKYDITWHYLFFAEIYSLLEYDPILSPEPLNFSVYMKYILVMYNLSNNNIKQQLQSIMPQNITIPQNETPCGSDKYKQSLQLWIQNNNQIKEGIFKQFDNKIICLKFTLSQIIPLLFIYSTNSLKLPVEKVRAYIKNFGFEEEQQAALIFYFVFMNKLLKYYLKENSIIKAINKIKTKLKGKKSYLDNKEKEVLLQCEKKIEILKKLQKDPKFINISQSSQQTLLDDYSVKVQLIKYDQSYKNFQSLLVDVIVQLIAYIGILDHDSIIFKIQKLNYEQSSIPALLLSFPVLAIGYPDNYINQLNDLIYRTSNQDCLLNYLNPDPWFSTQISNQIFTEFVNLFCEKFYRNSK</sequence>
<evidence type="ECO:0000313" key="3">
    <source>
        <dbReference type="Proteomes" id="UP000009168"/>
    </source>
</evidence>
<dbReference type="RefSeq" id="XP_001013152.2">
    <property type="nucleotide sequence ID" value="XM_001013152.2"/>
</dbReference>
<reference evidence="3" key="1">
    <citation type="journal article" date="2006" name="PLoS Biol.">
        <title>Macronuclear genome sequence of the ciliate Tetrahymena thermophila, a model eukaryote.</title>
        <authorList>
            <person name="Eisen J.A."/>
            <person name="Coyne R.S."/>
            <person name="Wu M."/>
            <person name="Wu D."/>
            <person name="Thiagarajan M."/>
            <person name="Wortman J.R."/>
            <person name="Badger J.H."/>
            <person name="Ren Q."/>
            <person name="Amedeo P."/>
            <person name="Jones K.M."/>
            <person name="Tallon L.J."/>
            <person name="Delcher A.L."/>
            <person name="Salzberg S.L."/>
            <person name="Silva J.C."/>
            <person name="Haas B.J."/>
            <person name="Majoros W.H."/>
            <person name="Farzad M."/>
            <person name="Carlton J.M."/>
            <person name="Smith R.K. Jr."/>
            <person name="Garg J."/>
            <person name="Pearlman R.E."/>
            <person name="Karrer K.M."/>
            <person name="Sun L."/>
            <person name="Manning G."/>
            <person name="Elde N.C."/>
            <person name="Turkewitz A.P."/>
            <person name="Asai D.J."/>
            <person name="Wilkes D.E."/>
            <person name="Wang Y."/>
            <person name="Cai H."/>
            <person name="Collins K."/>
            <person name="Stewart B.A."/>
            <person name="Lee S.R."/>
            <person name="Wilamowska K."/>
            <person name="Weinberg Z."/>
            <person name="Ruzzo W.L."/>
            <person name="Wloga D."/>
            <person name="Gaertig J."/>
            <person name="Frankel J."/>
            <person name="Tsao C.-C."/>
            <person name="Gorovsky M.A."/>
            <person name="Keeling P.J."/>
            <person name="Waller R.F."/>
            <person name="Patron N.J."/>
            <person name="Cherry J.M."/>
            <person name="Stover N.A."/>
            <person name="Krieger C.J."/>
            <person name="del Toro C."/>
            <person name="Ryder H.F."/>
            <person name="Williamson S.C."/>
            <person name="Barbeau R.A."/>
            <person name="Hamilton E.P."/>
            <person name="Orias E."/>
        </authorList>
    </citation>
    <scope>NUCLEOTIDE SEQUENCE [LARGE SCALE GENOMIC DNA]</scope>
    <source>
        <strain evidence="3">SB210</strain>
    </source>
</reference>
<keyword evidence="3" id="KW-1185">Reference proteome</keyword>
<evidence type="ECO:0000313" key="2">
    <source>
        <dbReference type="EMBL" id="EAR92907.2"/>
    </source>
</evidence>
<proteinExistence type="predicted"/>
<dbReference type="EMBL" id="GG662740">
    <property type="protein sequence ID" value="EAR92907.2"/>
    <property type="molecule type" value="Genomic_DNA"/>
</dbReference>
<dbReference type="Proteomes" id="UP000009168">
    <property type="component" value="Unassembled WGS sequence"/>
</dbReference>
<dbReference type="AlphaFoldDB" id="I7M0X8"/>
<feature type="region of interest" description="Disordered" evidence="1">
    <location>
        <begin position="1"/>
        <end position="20"/>
    </location>
</feature>
<dbReference type="GeneID" id="7829466"/>
<dbReference type="KEGG" id="tet:TTHERM_00295200"/>